<keyword evidence="12" id="KW-1185">Reference proteome</keyword>
<keyword evidence="5 9" id="KW-0653">Protein transport</keyword>
<evidence type="ECO:0000256" key="1">
    <source>
        <dbReference type="ARBA" id="ARBA00004567"/>
    </source>
</evidence>
<evidence type="ECO:0000256" key="2">
    <source>
        <dbReference type="ARBA" id="ARBA00005573"/>
    </source>
</evidence>
<comment type="function">
    <text evidence="9">Functions as a component of the nuclear pore complex (NPC).</text>
</comment>
<proteinExistence type="inferred from homology"/>
<dbReference type="GO" id="GO:0031080">
    <property type="term" value="C:nuclear pore outer ring"/>
    <property type="evidence" value="ECO:0007669"/>
    <property type="project" value="TreeGrafter"/>
</dbReference>
<dbReference type="GO" id="GO:0031965">
    <property type="term" value="C:nuclear membrane"/>
    <property type="evidence" value="ECO:0007669"/>
    <property type="project" value="UniProtKB-UniRule"/>
</dbReference>
<keyword evidence="6 9" id="KW-0811">Translocation</keyword>
<feature type="compositionally biased region" description="Polar residues" evidence="10">
    <location>
        <begin position="1011"/>
        <end position="1021"/>
    </location>
</feature>
<dbReference type="RefSeq" id="XP_016227585.1">
    <property type="nucleotide sequence ID" value="XM_016368067.1"/>
</dbReference>
<reference evidence="11 12" key="1">
    <citation type="submission" date="2015-01" db="EMBL/GenBank/DDBJ databases">
        <title>The Genome Sequence of Exophiala mesophila CBS40295.</title>
        <authorList>
            <consortium name="The Broad Institute Genomics Platform"/>
            <person name="Cuomo C."/>
            <person name="de Hoog S."/>
            <person name="Gorbushina A."/>
            <person name="Stielow B."/>
            <person name="Teixiera M."/>
            <person name="Abouelleil A."/>
            <person name="Chapman S.B."/>
            <person name="Priest M."/>
            <person name="Young S.K."/>
            <person name="Wortman J."/>
            <person name="Nusbaum C."/>
            <person name="Birren B."/>
        </authorList>
    </citation>
    <scope>NUCLEOTIDE SEQUENCE [LARGE SCALE GENOMIC DNA]</scope>
    <source>
        <strain evidence="11 12">CBS 40295</strain>
    </source>
</reference>
<keyword evidence="7 9" id="KW-0906">Nuclear pore complex</keyword>
<evidence type="ECO:0000256" key="10">
    <source>
        <dbReference type="SAM" id="MobiDB-lite"/>
    </source>
</evidence>
<feature type="region of interest" description="Disordered" evidence="10">
    <location>
        <begin position="827"/>
        <end position="847"/>
    </location>
</feature>
<comment type="subunit">
    <text evidence="9">Component of the nuclear pore complex (NPC).</text>
</comment>
<dbReference type="GO" id="GO:0045893">
    <property type="term" value="P:positive regulation of DNA-templated transcription"/>
    <property type="evidence" value="ECO:0007669"/>
    <property type="project" value="TreeGrafter"/>
</dbReference>
<comment type="similarity">
    <text evidence="2 9">Belongs to the nucleoporin Nup85 family.</text>
</comment>
<feature type="compositionally biased region" description="Polar residues" evidence="10">
    <location>
        <begin position="83"/>
        <end position="97"/>
    </location>
</feature>
<keyword evidence="8 9" id="KW-0539">Nucleus</keyword>
<dbReference type="OMA" id="YKPSPAC"/>
<dbReference type="Pfam" id="PF07575">
    <property type="entry name" value="Nucleopor_Nup85"/>
    <property type="match status" value="1"/>
</dbReference>
<organism evidence="11 12">
    <name type="scientific">Exophiala mesophila</name>
    <name type="common">Black yeast-like fungus</name>
    <dbReference type="NCBI Taxonomy" id="212818"/>
    <lineage>
        <taxon>Eukaryota</taxon>
        <taxon>Fungi</taxon>
        <taxon>Dikarya</taxon>
        <taxon>Ascomycota</taxon>
        <taxon>Pezizomycotina</taxon>
        <taxon>Eurotiomycetes</taxon>
        <taxon>Chaetothyriomycetidae</taxon>
        <taxon>Chaetothyriales</taxon>
        <taxon>Herpotrichiellaceae</taxon>
        <taxon>Exophiala</taxon>
    </lineage>
</organism>
<evidence type="ECO:0000313" key="11">
    <source>
        <dbReference type="EMBL" id="KIV96011.1"/>
    </source>
</evidence>
<dbReference type="PANTHER" id="PTHR13373:SF21">
    <property type="entry name" value="NUCLEAR PORE COMPLEX PROTEIN NUP85"/>
    <property type="match status" value="1"/>
</dbReference>
<feature type="compositionally biased region" description="Polar residues" evidence="10">
    <location>
        <begin position="47"/>
        <end position="61"/>
    </location>
</feature>
<evidence type="ECO:0000313" key="12">
    <source>
        <dbReference type="Proteomes" id="UP000054302"/>
    </source>
</evidence>
<feature type="region of interest" description="Disordered" evidence="10">
    <location>
        <begin position="1001"/>
        <end position="1022"/>
    </location>
</feature>
<accession>A0A0D1Y5V8</accession>
<protein>
    <recommendedName>
        <fullName evidence="9">Nuclear pore complex protein Nup85</fullName>
    </recommendedName>
</protein>
<dbReference type="GO" id="GO:0006606">
    <property type="term" value="P:protein import into nucleus"/>
    <property type="evidence" value="ECO:0007669"/>
    <property type="project" value="TreeGrafter"/>
</dbReference>
<dbReference type="GO" id="GO:0017056">
    <property type="term" value="F:structural constituent of nuclear pore"/>
    <property type="evidence" value="ECO:0007669"/>
    <property type="project" value="TreeGrafter"/>
</dbReference>
<name>A0A0D1Y5V8_EXOME</name>
<dbReference type="GeneID" id="27321440"/>
<dbReference type="AlphaFoldDB" id="A0A0D1Y5V8"/>
<feature type="compositionally biased region" description="Polar residues" evidence="10">
    <location>
        <begin position="828"/>
        <end position="839"/>
    </location>
</feature>
<dbReference type="EMBL" id="KN847521">
    <property type="protein sequence ID" value="KIV96011.1"/>
    <property type="molecule type" value="Genomic_DNA"/>
</dbReference>
<evidence type="ECO:0000256" key="7">
    <source>
        <dbReference type="ARBA" id="ARBA00023132"/>
    </source>
</evidence>
<dbReference type="OrthoDB" id="5422384at2759"/>
<gene>
    <name evidence="11" type="ORF">PV10_03595</name>
</gene>
<dbReference type="InterPro" id="IPR011502">
    <property type="entry name" value="Nucleoporin_Nup85"/>
</dbReference>
<feature type="region of interest" description="Disordered" evidence="10">
    <location>
        <begin position="1"/>
        <end position="97"/>
    </location>
</feature>
<keyword evidence="9" id="KW-0472">Membrane</keyword>
<dbReference type="VEuPathDB" id="FungiDB:PV10_03595"/>
<dbReference type="Proteomes" id="UP000054302">
    <property type="component" value="Unassembled WGS sequence"/>
</dbReference>
<evidence type="ECO:0000256" key="4">
    <source>
        <dbReference type="ARBA" id="ARBA00022816"/>
    </source>
</evidence>
<keyword evidence="4 9" id="KW-0509">mRNA transport</keyword>
<comment type="subcellular location">
    <subcellularLocation>
        <location evidence="1 9">Nucleus</location>
        <location evidence="1 9">Nuclear pore complex</location>
    </subcellularLocation>
</comment>
<dbReference type="HOGENOM" id="CLU_002336_0_0_1"/>
<evidence type="ECO:0000256" key="3">
    <source>
        <dbReference type="ARBA" id="ARBA00022448"/>
    </source>
</evidence>
<dbReference type="GO" id="GO:0006406">
    <property type="term" value="P:mRNA export from nucleus"/>
    <property type="evidence" value="ECO:0007669"/>
    <property type="project" value="TreeGrafter"/>
</dbReference>
<dbReference type="STRING" id="212818.A0A0D1Y5V8"/>
<evidence type="ECO:0000256" key="6">
    <source>
        <dbReference type="ARBA" id="ARBA00023010"/>
    </source>
</evidence>
<evidence type="ECO:0000256" key="8">
    <source>
        <dbReference type="ARBA" id="ARBA00023242"/>
    </source>
</evidence>
<sequence length="1058" mass="115525">MNRFTADFSSSVDSTPGRGSQQPPQRNTLFSTQLPSTTPIAPPPSQIFGSSTFGTGISKLQFSKPDKTSPFPREESHAIPHANTGNPASSSNRPFHSSFATSQASEYTDQYDHEFQDEEDMDEDVDYEDQTNATLPAFQSINQMPSLMKFSTISANSLGQSRLSAPNFKRSLRSTRITTLPYKGDDTIVANLARDLASRSRPAPVTESDDVILQTEQLLRSLDAQLQYLKNSNQAREAVTHYAQSLAQEWRSFADISRPTFDGEAIGPPAASPLFTKANFLASLLFTLRHPPYAQDGSLEPTPKVLLDWLDQYHISYDDLARDVTTYTPNSTASSVFWGVAQSLVLRGKFHQVIQLFADADFKYAATAIDDGSEQPGYKGAQLQSTQSVIYRAREVLNMCPAYQTNDWNVAGVEWDLYRTRVEAELDYLNDLNNTLEDDDVSFEAENFGIRKPATTLLAKLGRKSTSTIPWSIYTGLKIIYNILLGSAEEIVQQSQDWLEAVTSLTIWWDGTAEAAVAQWSFDVSRANNLTDAIDSEINPYLQRLQAAFLSVTSPEAKTSELRMNTLSPVEVGLGNILQGNIQGALVIIRTLSQTVTEAIAEVGTYAGWLEGETPAKAGGLNDDDLMVLSYGTSKQAITKDDIILGYSEAIFDKAELNLSNGATVEGWEIAISLITRMDDQELMHATVSRFLDQLDVVTQERAEKLTNLCSDLGLPEEACKVSDRFGDFLVNNTTEYGTALLAYARSHSPNKIRQLVDVLVSYSIVQSRAYPTQDEIDSSLSHLVSNPKTALSEIADMDPQAAELLQFYIVGYACLRRFYSLRDEDTSVPSQTTANQAPSGLRPKDRRRAAAKTLIAAIESAADSIYGGLYDPDRQSAIQVDGLLALLGEATALLAKSSDSGTSVLTTTQIYALLAAIEDLSTVSSRVYDATEECLQASLRNYHGSQPPSPHAMLKKSMSSGTNSNFSFSMMGSEMLMAESGSSGRTGGAGATVGGGNSAMSSGVLVRQPGKSSGAKQQVNGRGWDWRARFSDENVKGRDVVRALRIGLAEELSLAEL</sequence>
<dbReference type="PANTHER" id="PTHR13373">
    <property type="entry name" value="FROUNT PROTEIN-RELATED"/>
    <property type="match status" value="1"/>
</dbReference>
<evidence type="ECO:0000256" key="9">
    <source>
        <dbReference type="RuleBase" id="RU365073"/>
    </source>
</evidence>
<feature type="compositionally biased region" description="Polar residues" evidence="10">
    <location>
        <begin position="7"/>
        <end position="39"/>
    </location>
</feature>
<keyword evidence="3 9" id="KW-0813">Transport</keyword>
<feature type="compositionally biased region" description="Basic and acidic residues" evidence="10">
    <location>
        <begin position="64"/>
        <end position="78"/>
    </location>
</feature>
<evidence type="ECO:0000256" key="5">
    <source>
        <dbReference type="ARBA" id="ARBA00022927"/>
    </source>
</evidence>